<dbReference type="InterPro" id="IPR001394">
    <property type="entry name" value="Peptidase_C19_UCH"/>
</dbReference>
<feature type="compositionally biased region" description="Basic and acidic residues" evidence="9">
    <location>
        <begin position="1475"/>
        <end position="1486"/>
    </location>
</feature>
<comment type="catalytic activity">
    <reaction evidence="1">
        <text>Thiol-dependent hydrolysis of ester, thioester, amide, peptide and isopeptide bonds formed by the C-terminal Gly of ubiquitin (a 76-residue protein attached to proteins as an intracellular targeting signal).</text>
        <dbReference type="EC" id="3.4.19.12"/>
    </reaction>
</comment>
<keyword evidence="5" id="KW-0645">Protease</keyword>
<dbReference type="SUPFAM" id="SSF54001">
    <property type="entry name" value="Cysteine proteinases"/>
    <property type="match status" value="1"/>
</dbReference>
<feature type="region of interest" description="Disordered" evidence="9">
    <location>
        <begin position="1462"/>
        <end position="1486"/>
    </location>
</feature>
<evidence type="ECO:0000256" key="6">
    <source>
        <dbReference type="ARBA" id="ARBA00022786"/>
    </source>
</evidence>
<dbReference type="PANTHER" id="PTHR24006:SF925">
    <property type="entry name" value="UBIQUITINYL HYDROLASE 1"/>
    <property type="match status" value="1"/>
</dbReference>
<feature type="region of interest" description="Disordered" evidence="9">
    <location>
        <begin position="2316"/>
        <end position="2358"/>
    </location>
</feature>
<keyword evidence="6" id="KW-0833">Ubl conjugation pathway</keyword>
<evidence type="ECO:0000256" key="1">
    <source>
        <dbReference type="ARBA" id="ARBA00000707"/>
    </source>
</evidence>
<feature type="compositionally biased region" description="Low complexity" evidence="9">
    <location>
        <begin position="892"/>
        <end position="910"/>
    </location>
</feature>
<dbReference type="Pfam" id="PF00443">
    <property type="entry name" value="UCH"/>
    <property type="match status" value="1"/>
</dbReference>
<evidence type="ECO:0000256" key="3">
    <source>
        <dbReference type="ARBA" id="ARBA00012759"/>
    </source>
</evidence>
<dbReference type="InterPro" id="IPR016024">
    <property type="entry name" value="ARM-type_fold"/>
</dbReference>
<dbReference type="GO" id="GO:0016579">
    <property type="term" value="P:protein deubiquitination"/>
    <property type="evidence" value="ECO:0007669"/>
    <property type="project" value="InterPro"/>
</dbReference>
<dbReference type="InterPro" id="IPR050164">
    <property type="entry name" value="Peptidase_C19"/>
</dbReference>
<reference evidence="11" key="1">
    <citation type="journal article" date="2016" name="Ticks Tick Borne Dis.">
        <title>De novo assembly and annotation of the salivary gland transcriptome of Rhipicephalus appendiculatus male and female ticks during blood feeding.</title>
        <authorList>
            <person name="de Castro M.H."/>
            <person name="de Klerk D."/>
            <person name="Pienaar R."/>
            <person name="Latif A.A."/>
            <person name="Rees D.J."/>
            <person name="Mans B.J."/>
        </authorList>
    </citation>
    <scope>NUCLEOTIDE SEQUENCE</scope>
    <source>
        <tissue evidence="11">Salivary glands</tissue>
    </source>
</reference>
<keyword evidence="4" id="KW-0597">Phosphoprotein</keyword>
<sequence>MINRPRWVVPVLAKGELEVLLEAAIRLCRQGRDVQSEPCQRFFREGLTISFTKILTDEAVSGWKFEIHRCIMKNCERLVELCVTKLHQDWFPLLDLLAMVLNPHNKFHSYNGTRPSDSVPPGSQISDDQVFARPVDTRTPKGWVVDLINRFGNLGGFNILLERFRSGPPLSVAVIAALIRPFGLCHSLLTVPTVERYLMPIVSLVPTFLERLSDEELKREAKNESKNDALAAIVRALRSLAAMVPHQEETVRALEMFRLRMILRLLQISSFNGKMNALNEVNKVIANVSYYAHRHTDEEEWLTAERMAEWIKENRVLQIVLRDSLHQPQYVEKLEKIVRFVIKEKALTVADLDDLWAAQHGKHEAIVQNVHDLLAKLAWDFSPDQLDHLFGRFQASWASAAKRQREKLLELIRRLAEDDKEGLMAHKVLQLLWNLAHSREVPTDTMELALSFHVKILDYSCSQDRDAQKTLWLDRCVQELRQDPQWALPALRHMQEVAGLYSEAPLGPARAAGTGGGPAPGGQALYRHEVINRLQQQHSLVVLVADGLSAYMAHARQLLSERPDPTQVYGDSRYSHVQQVQERLKFLRFLLKDGQLWLCAAQAKQIWHCLAENAVYPSDREACFKWFSKLMGEEPDLDPEINQDFFEQNVLQLDPALLTESGLRCFERFFRAVNCRQGRLLLRRRTHLLEDPELMGADYLWRVVLHAQDAVADRAIELLRETYTNLGPRLQGSRTDIHEDMVQSCMDRLKAAYDTVCALGGDGAARESANRMVRVLRVLSEYVAQCDGDFPHDRAILPMARAHRGRQVVLTVRFPSQGRQVEDLEIIAHTNDTLGAIRRQIYTRVKVNNASMKLDLFLNTELLDPADDKKLIGQLPIKDKAVLSAKLSQLSAQLPSSPESSSDSSAGSPQHQYDGPHADAEACLPGVLMSKQPRYTQFLFKLADLGSTLPMAELRDSALGLLKLLPADVQTVERLRELCERGEGDPSGAALEALLKTLSPTELLYHLEVAYSLLLPALAPCSKEAQEFQAGFVRAGGVAVVLRMLSNLNHTDACNGRGSLLLLKLSKLLLTVVGHCLAQQAPEGLAQALKHVPSMGPEGTLHSVGMRLATLLHHQALHLPDLDTIQAVLKLAWDSAGLPAAEEGSASNQVADEELCQEALETLTLALSLQPSALSQLLGNPDWSRFVLDLLLHCPHRSIRQCAADQLCLIATKCTASQHCLLSLVELLFAQLPRLEDLAGSSQELFGLLCRLLGAACRCPLPALQQLLADEIGWLKRIREKVQQTGGLLDAEESLLEGHLGVARELVSLLSPADKHRIGSDSSNTVQGNLVKELLEDFAFPASRVEAQLRGGAGDGGGTAAVAVCPGPDALRAALDLLVALCTQCPENLATCAALLSDMFYADQPPLQEWEYLPPVGPRPRGGFVGLKNAGATCYMNSVLQQLYMIESIREGILAVEGAATDPNEDFSGEEQPDHEEVRPCEEGREEHRRDYHLGVLKQVQAVFGHLAASQLQYYVPRGFWHHFKLWGEPVNLREQHDALEFFNSLVDSLDEALKALGAPCLLAKALGGTFADQKICRGCPHRYSREESFTTLNIDIRNHSNLLDSLEQYVKGDLLEGANAYHCDKCNKKVDTVKRLCIKRLPPILAIQLKRFDYDWERECAIKFNDYFEFPRELDMEPYTVRGLARLEGELMDEEAAESELGATRYRLTGIVVHSGQASGGHYYSYIYTRPPGGAYRWYKFDDGEVSECRMEEEEEMKNQCFGGEYMGEVFDHMLKRMSYRRQKRWWNAYILFYQRAPLADSMANLSIQPKVATLPRMPAAIERSVWRQNIKFLHTRNQFSPEYFQFTKKLVGCNAPFVTLAPDQDRLTPEAEELALVSVQLASKFLFQTAFHTKKTLRGSASDWYEVLCVHLRHSRNVRLWFANQVLFAHPHRLAEYLLECPTTEVRSAFAKIVVFLAHTSARDGPYTPLCPISANVEGAGLLSNLSAASLSDHLLVAVLSLVNKEVSEHGRHLAQYFGFFYMYACYGVTERLQLLRLNVLGTLMLVALDEGPGPPIKYQYADLSKLYQLVSLLVRCCDVSSKTHSCLPNAAPLPNPHMGDQLCQEYLMPIQPQVAACLYNKTSYVKKVIEDASGAEDTLKLLQFCSWENPQFSSAVLGELLWQVAYTYTYELRPFVDLLLGVLLLEDSWQVHRIHNALRGLPDDREGLFDTIQRSKSHYQKRAYQCIKCLVALFDSCPAAAHMLHANGELKRKWAAAVDWLNDELERRPYGAGSQYGYSQWSPPAQSNETSNGYFLERSHSARLTLSRAIQLCPEEEPEEAELTEEAPAFAPPSTLRYQSEEPHSKEDSRRTDDA</sequence>
<dbReference type="InterPro" id="IPR056850">
    <property type="entry name" value="ARM_UBP34_24_USP9X_Y"/>
</dbReference>
<dbReference type="CDD" id="cd02659">
    <property type="entry name" value="peptidase_C19C"/>
    <property type="match status" value="1"/>
</dbReference>
<evidence type="ECO:0000256" key="4">
    <source>
        <dbReference type="ARBA" id="ARBA00022553"/>
    </source>
</evidence>
<evidence type="ECO:0000256" key="2">
    <source>
        <dbReference type="ARBA" id="ARBA00009085"/>
    </source>
</evidence>
<dbReference type="GO" id="GO:0016477">
    <property type="term" value="P:cell migration"/>
    <property type="evidence" value="ECO:0007669"/>
    <property type="project" value="TreeGrafter"/>
</dbReference>
<dbReference type="PROSITE" id="PS00972">
    <property type="entry name" value="USP_1"/>
    <property type="match status" value="1"/>
</dbReference>
<evidence type="ECO:0000256" key="5">
    <source>
        <dbReference type="ARBA" id="ARBA00022670"/>
    </source>
</evidence>
<feature type="compositionally biased region" description="Acidic residues" evidence="9">
    <location>
        <begin position="1463"/>
        <end position="1474"/>
    </location>
</feature>
<feature type="region of interest" description="Disordered" evidence="9">
    <location>
        <begin position="892"/>
        <end position="917"/>
    </location>
</feature>
<dbReference type="EC" id="3.4.19.12" evidence="3"/>
<dbReference type="Pfam" id="PF22900">
    <property type="entry name" value="UCH_UBL1"/>
    <property type="match status" value="1"/>
</dbReference>
<keyword evidence="7 11" id="KW-0378">Hydrolase</keyword>
<comment type="similarity">
    <text evidence="2">Belongs to the peptidase C19 family.</text>
</comment>
<dbReference type="FunFam" id="3.90.70.10:FF:000007">
    <property type="entry name" value="Probable ubiquitin carboxyl-terminal hydrolase FAF-X"/>
    <property type="match status" value="1"/>
</dbReference>
<dbReference type="GO" id="GO:0005829">
    <property type="term" value="C:cytosol"/>
    <property type="evidence" value="ECO:0007669"/>
    <property type="project" value="TreeGrafter"/>
</dbReference>
<proteinExistence type="inferred from homology"/>
<evidence type="ECO:0000256" key="7">
    <source>
        <dbReference type="ARBA" id="ARBA00022801"/>
    </source>
</evidence>
<dbReference type="InterPro" id="IPR018200">
    <property type="entry name" value="USP_CS"/>
</dbReference>
<dbReference type="InterPro" id="IPR055176">
    <property type="entry name" value="UBP24/USP9X/USP9Y_UBL"/>
</dbReference>
<dbReference type="InterPro" id="IPR038765">
    <property type="entry name" value="Papain-like_cys_pep_sf"/>
</dbReference>
<evidence type="ECO:0000313" key="11">
    <source>
        <dbReference type="EMBL" id="JAP83841.1"/>
    </source>
</evidence>
<evidence type="ECO:0000256" key="8">
    <source>
        <dbReference type="ARBA" id="ARBA00022807"/>
    </source>
</evidence>
<dbReference type="Pfam" id="PF12030">
    <property type="entry name" value="DUF3517"/>
    <property type="match status" value="1"/>
</dbReference>
<dbReference type="GO" id="GO:0006508">
    <property type="term" value="P:proteolysis"/>
    <property type="evidence" value="ECO:0007669"/>
    <property type="project" value="UniProtKB-KW"/>
</dbReference>
<protein>
    <recommendedName>
        <fullName evidence="3">ubiquitinyl hydrolase 1</fullName>
        <ecNumber evidence="3">3.4.19.12</ecNumber>
    </recommendedName>
</protein>
<dbReference type="InterPro" id="IPR028889">
    <property type="entry name" value="USP"/>
</dbReference>
<feature type="domain" description="USP" evidence="10">
    <location>
        <begin position="1425"/>
        <end position="1798"/>
    </location>
</feature>
<dbReference type="PANTHER" id="PTHR24006">
    <property type="entry name" value="UBIQUITIN CARBOXYL-TERMINAL HYDROLASE"/>
    <property type="match status" value="1"/>
</dbReference>
<dbReference type="Gene3D" id="3.90.70.10">
    <property type="entry name" value="Cysteine proteinases"/>
    <property type="match status" value="1"/>
</dbReference>
<dbReference type="EMBL" id="GEDV01004716">
    <property type="protein sequence ID" value="JAP83841.1"/>
    <property type="molecule type" value="Transcribed_RNA"/>
</dbReference>
<feature type="compositionally biased region" description="Basic and acidic residues" evidence="9">
    <location>
        <begin position="2342"/>
        <end position="2358"/>
    </location>
</feature>
<dbReference type="InterPro" id="IPR021905">
    <property type="entry name" value="DUF3517"/>
</dbReference>
<feature type="compositionally biased region" description="Acidic residues" evidence="9">
    <location>
        <begin position="2317"/>
        <end position="2328"/>
    </location>
</feature>
<evidence type="ECO:0000256" key="9">
    <source>
        <dbReference type="SAM" id="MobiDB-lite"/>
    </source>
</evidence>
<accession>A0A131Z124</accession>
<evidence type="ECO:0000259" key="10">
    <source>
        <dbReference type="PROSITE" id="PS50235"/>
    </source>
</evidence>
<dbReference type="PROSITE" id="PS50235">
    <property type="entry name" value="USP_3"/>
    <property type="match status" value="1"/>
</dbReference>
<name>A0A131Z124_RHIAP</name>
<dbReference type="GO" id="GO:0004843">
    <property type="term" value="F:cysteine-type deubiquitinase activity"/>
    <property type="evidence" value="ECO:0007669"/>
    <property type="project" value="UniProtKB-EC"/>
</dbReference>
<dbReference type="SUPFAM" id="SSF48371">
    <property type="entry name" value="ARM repeat"/>
    <property type="match status" value="1"/>
</dbReference>
<dbReference type="GO" id="GO:0005634">
    <property type="term" value="C:nucleus"/>
    <property type="evidence" value="ECO:0007669"/>
    <property type="project" value="TreeGrafter"/>
</dbReference>
<keyword evidence="8" id="KW-0788">Thiol protease</keyword>
<dbReference type="PROSITE" id="PS00973">
    <property type="entry name" value="USP_2"/>
    <property type="match status" value="1"/>
</dbReference>
<organism evidence="11">
    <name type="scientific">Rhipicephalus appendiculatus</name>
    <name type="common">Brown ear tick</name>
    <dbReference type="NCBI Taxonomy" id="34631"/>
    <lineage>
        <taxon>Eukaryota</taxon>
        <taxon>Metazoa</taxon>
        <taxon>Ecdysozoa</taxon>
        <taxon>Arthropoda</taxon>
        <taxon>Chelicerata</taxon>
        <taxon>Arachnida</taxon>
        <taxon>Acari</taxon>
        <taxon>Parasitiformes</taxon>
        <taxon>Ixodida</taxon>
        <taxon>Ixodoidea</taxon>
        <taxon>Ixodidae</taxon>
        <taxon>Rhipicephalinae</taxon>
        <taxon>Rhipicephalus</taxon>
        <taxon>Rhipicephalus</taxon>
    </lineage>
</organism>
<dbReference type="Pfam" id="PF25010">
    <property type="entry name" value="ARM_UBP24_USP9X-Y"/>
    <property type="match status" value="1"/>
</dbReference>